<evidence type="ECO:0000256" key="1">
    <source>
        <dbReference type="SAM" id="MobiDB-lite"/>
    </source>
</evidence>
<organism evidence="2 3">
    <name type="scientific">Mycolicibacterium duvalii</name>
    <dbReference type="NCBI Taxonomy" id="39688"/>
    <lineage>
        <taxon>Bacteria</taxon>
        <taxon>Bacillati</taxon>
        <taxon>Actinomycetota</taxon>
        <taxon>Actinomycetes</taxon>
        <taxon>Mycobacteriales</taxon>
        <taxon>Mycobacteriaceae</taxon>
        <taxon>Mycolicibacterium</taxon>
    </lineage>
</organism>
<reference evidence="2 3" key="1">
    <citation type="journal article" date="2019" name="Emerg. Microbes Infect.">
        <title>Comprehensive subspecies identification of 175 nontuberculous mycobacteria species based on 7547 genomic profiles.</title>
        <authorList>
            <person name="Matsumoto Y."/>
            <person name="Kinjo T."/>
            <person name="Motooka D."/>
            <person name="Nabeya D."/>
            <person name="Jung N."/>
            <person name="Uechi K."/>
            <person name="Horii T."/>
            <person name="Iida T."/>
            <person name="Fujita J."/>
            <person name="Nakamura S."/>
        </authorList>
    </citation>
    <scope>NUCLEOTIDE SEQUENCE [LARGE SCALE GENOMIC DNA]</scope>
    <source>
        <strain evidence="2 3">JCM 6396</strain>
    </source>
</reference>
<dbReference type="Proteomes" id="UP000467006">
    <property type="component" value="Chromosome"/>
</dbReference>
<sequence length="83" mass="8754">MKQLSSDTSSFEGGPPRSAGTTLTGGEFSERNQDPFAPVGDAGTLVNFGDHIRHNQPAHFPIPNGPTPVMLQPRPRQSLTAAG</sequence>
<dbReference type="AlphaFoldDB" id="A0A7I7K1R8"/>
<evidence type="ECO:0000313" key="3">
    <source>
        <dbReference type="Proteomes" id="UP000467006"/>
    </source>
</evidence>
<keyword evidence="3" id="KW-1185">Reference proteome</keyword>
<feature type="region of interest" description="Disordered" evidence="1">
    <location>
        <begin position="1"/>
        <end position="83"/>
    </location>
</feature>
<evidence type="ECO:0000313" key="2">
    <source>
        <dbReference type="EMBL" id="BBX18003.1"/>
    </source>
</evidence>
<proteinExistence type="predicted"/>
<name>A0A7I7K1R8_9MYCO</name>
<dbReference type="KEGG" id="mdu:MDUV_28630"/>
<dbReference type="EMBL" id="AP022563">
    <property type="protein sequence ID" value="BBX18003.1"/>
    <property type="molecule type" value="Genomic_DNA"/>
</dbReference>
<gene>
    <name evidence="2" type="ORF">MDUV_28630</name>
</gene>
<accession>A0A7I7K1R8</accession>
<feature type="compositionally biased region" description="Polar residues" evidence="1">
    <location>
        <begin position="1"/>
        <end position="11"/>
    </location>
</feature>
<protein>
    <submittedName>
        <fullName evidence="2">Uncharacterized protein</fullName>
    </submittedName>
</protein>